<dbReference type="GO" id="GO:0005886">
    <property type="term" value="C:plasma membrane"/>
    <property type="evidence" value="ECO:0007669"/>
    <property type="project" value="TreeGrafter"/>
</dbReference>
<keyword evidence="5 6" id="KW-0472">Membrane</keyword>
<organism evidence="7 8">
    <name type="scientific">Colletotrichum tanaceti</name>
    <dbReference type="NCBI Taxonomy" id="1306861"/>
    <lineage>
        <taxon>Eukaryota</taxon>
        <taxon>Fungi</taxon>
        <taxon>Dikarya</taxon>
        <taxon>Ascomycota</taxon>
        <taxon>Pezizomycotina</taxon>
        <taxon>Sordariomycetes</taxon>
        <taxon>Hypocreomycetidae</taxon>
        <taxon>Glomerellales</taxon>
        <taxon>Glomerellaceae</taxon>
        <taxon>Colletotrichum</taxon>
        <taxon>Colletotrichum destructivum species complex</taxon>
    </lineage>
</organism>
<feature type="transmembrane region" description="Helical" evidence="6">
    <location>
        <begin position="426"/>
        <end position="447"/>
    </location>
</feature>
<dbReference type="PANTHER" id="PTHR31123">
    <property type="entry name" value="ACCUMULATION OF DYADS PROTEIN 2-RELATED"/>
    <property type="match status" value="1"/>
</dbReference>
<dbReference type="PANTHER" id="PTHR31123:SF7">
    <property type="entry name" value="MARVEL DOMAIN-CONTAINING PROTEIN"/>
    <property type="match status" value="1"/>
</dbReference>
<gene>
    <name evidence="7" type="ORF">CTA1_5231</name>
</gene>
<dbReference type="InterPro" id="IPR000791">
    <property type="entry name" value="Gpr1/Fun34/SatP-like"/>
</dbReference>
<proteinExistence type="inferred from homology"/>
<evidence type="ECO:0000256" key="4">
    <source>
        <dbReference type="ARBA" id="ARBA00022989"/>
    </source>
</evidence>
<keyword evidence="8" id="KW-1185">Reference proteome</keyword>
<evidence type="ECO:0000256" key="1">
    <source>
        <dbReference type="ARBA" id="ARBA00004141"/>
    </source>
</evidence>
<evidence type="ECO:0000256" key="3">
    <source>
        <dbReference type="ARBA" id="ARBA00022692"/>
    </source>
</evidence>
<evidence type="ECO:0000256" key="2">
    <source>
        <dbReference type="ARBA" id="ARBA00005587"/>
    </source>
</evidence>
<dbReference type="Proteomes" id="UP000310108">
    <property type="component" value="Unassembled WGS sequence"/>
</dbReference>
<dbReference type="GO" id="GO:0015123">
    <property type="term" value="F:acetate transmembrane transporter activity"/>
    <property type="evidence" value="ECO:0007669"/>
    <property type="project" value="TreeGrafter"/>
</dbReference>
<keyword evidence="4 6" id="KW-1133">Transmembrane helix</keyword>
<comment type="subcellular location">
    <subcellularLocation>
        <location evidence="1">Membrane</location>
        <topology evidence="1">Multi-pass membrane protein</topology>
    </subcellularLocation>
</comment>
<name>A0A4U6XR63_9PEZI</name>
<evidence type="ECO:0000313" key="7">
    <source>
        <dbReference type="EMBL" id="TKW58365.1"/>
    </source>
</evidence>
<feature type="transmembrane region" description="Helical" evidence="6">
    <location>
        <begin position="389"/>
        <end position="414"/>
    </location>
</feature>
<evidence type="ECO:0000313" key="8">
    <source>
        <dbReference type="Proteomes" id="UP000310108"/>
    </source>
</evidence>
<comment type="caution">
    <text evidence="7">The sequence shown here is derived from an EMBL/GenBank/DDBJ whole genome shotgun (WGS) entry which is preliminary data.</text>
</comment>
<dbReference type="InterPro" id="IPR051633">
    <property type="entry name" value="AceTr"/>
</dbReference>
<dbReference type="AlphaFoldDB" id="A0A4U6XR63"/>
<keyword evidence="3 6" id="KW-0812">Transmembrane</keyword>
<comment type="similarity">
    <text evidence="2">Belongs to the acetate uptake transporter (AceTr) (TC 2.A.96) family.</text>
</comment>
<protein>
    <submittedName>
        <fullName evidence="7">Uncharacterized protein</fullName>
    </submittedName>
</protein>
<dbReference type="EMBL" id="PJEX01000026">
    <property type="protein sequence ID" value="TKW58365.1"/>
    <property type="molecule type" value="Genomic_DNA"/>
</dbReference>
<reference evidence="7 8" key="1">
    <citation type="journal article" date="2019" name="PLoS ONE">
        <title>Comparative genome analysis indicates high evolutionary potential of pathogenicity genes in Colletotrichum tanaceti.</title>
        <authorList>
            <person name="Lelwala R.V."/>
            <person name="Korhonen P.K."/>
            <person name="Young N.D."/>
            <person name="Scott J.B."/>
            <person name="Ades P.A."/>
            <person name="Gasser R.B."/>
            <person name="Taylor P.W.J."/>
        </authorList>
    </citation>
    <scope>NUCLEOTIDE SEQUENCE [LARGE SCALE GENOMIC DNA]</scope>
    <source>
        <strain evidence="7">BRIP57314</strain>
    </source>
</reference>
<dbReference type="Pfam" id="PF01184">
    <property type="entry name" value="Gpr1_Fun34_YaaH"/>
    <property type="match status" value="1"/>
</dbReference>
<sequence length="471" mass="49035">MSGGDLSLLLPVDIPRPRNLKVGILSSALLFKLPHQRQDIPPEQFNLLVVVQKGRQHEVDAEALEQHQPLGDLLPGPDEPGLEAVVVLDQVVEPAVGPHALLVGRAGAGLADRVAERVDGVGVGLALDLPQHADGLLLGLADDDEAVDGEADVALAADLGGARPDVLDLGAEAVEVVAVHEVPVADLGAVVARVVAVAALEDLRVRLLDGLGVEDVVSVAVEVAAEREAAAVVGRRPDALEAADELVAAAVALGVLEPPLADGRELALEPAADDVDGDAAVAVVVDAGDLLGDRRRVPRPREDGGDDLDGVGGLEDRLGEGHGLVLVGGAVPGREPDLRQAVLDAGLLRRLGVLDVAREVPYNNALGLFMIIWCVFVLAYLVASLPTNVAYILIFVFVELAFVAVAASYFAAADGKEAASTGLKKAGGAFAFVAGLVGWYLTFHLLLKDSVVELPLGDTSQYFPKTRKRQE</sequence>
<feature type="transmembrane region" description="Helical" evidence="6">
    <location>
        <begin position="365"/>
        <end position="383"/>
    </location>
</feature>
<accession>A0A4U6XR63</accession>
<evidence type="ECO:0000256" key="6">
    <source>
        <dbReference type="SAM" id="Phobius"/>
    </source>
</evidence>
<evidence type="ECO:0000256" key="5">
    <source>
        <dbReference type="ARBA" id="ARBA00023136"/>
    </source>
</evidence>